<protein>
    <submittedName>
        <fullName evidence="3">Glycolipid transfer-like protein</fullName>
    </submittedName>
</protein>
<gene>
    <name evidence="3" type="ORF">Gasu_60170</name>
</gene>
<dbReference type="Gramene" id="EME26342">
    <property type="protein sequence ID" value="EME26342"/>
    <property type="gene ID" value="Gasu_60170"/>
</dbReference>
<name>M2X964_GALSU</name>
<dbReference type="Gene3D" id="1.10.3520.10">
    <property type="entry name" value="Glycolipid transfer protein"/>
    <property type="match status" value="1"/>
</dbReference>
<evidence type="ECO:0000313" key="4">
    <source>
        <dbReference type="Proteomes" id="UP000030680"/>
    </source>
</evidence>
<dbReference type="RefSeq" id="XP_005702862.1">
    <property type="nucleotide sequence ID" value="XM_005702805.1"/>
</dbReference>
<dbReference type="GeneID" id="17085319"/>
<dbReference type="GO" id="GO:0005829">
    <property type="term" value="C:cytosol"/>
    <property type="evidence" value="ECO:0007669"/>
    <property type="project" value="TreeGrafter"/>
</dbReference>
<organism evidence="3 4">
    <name type="scientific">Galdieria sulphuraria</name>
    <name type="common">Red alga</name>
    <dbReference type="NCBI Taxonomy" id="130081"/>
    <lineage>
        <taxon>Eukaryota</taxon>
        <taxon>Rhodophyta</taxon>
        <taxon>Bangiophyceae</taxon>
        <taxon>Galdieriales</taxon>
        <taxon>Galdieriaceae</taxon>
        <taxon>Galdieria</taxon>
    </lineage>
</organism>
<dbReference type="STRING" id="130081.M2X964"/>
<dbReference type="KEGG" id="gsl:Gasu_60170"/>
<dbReference type="GO" id="GO:0016020">
    <property type="term" value="C:membrane"/>
    <property type="evidence" value="ECO:0007669"/>
    <property type="project" value="TreeGrafter"/>
</dbReference>
<dbReference type="InterPro" id="IPR014830">
    <property type="entry name" value="Glycolipid_transfer_prot_dom"/>
</dbReference>
<dbReference type="InterPro" id="IPR036497">
    <property type="entry name" value="GLTP_sf"/>
</dbReference>
<dbReference type="OMA" id="FRNLHDN"/>
<reference evidence="4" key="1">
    <citation type="journal article" date="2013" name="Science">
        <title>Gene transfer from bacteria and archaea facilitated evolution of an extremophilic eukaryote.</title>
        <authorList>
            <person name="Schonknecht G."/>
            <person name="Chen W.H."/>
            <person name="Ternes C.M."/>
            <person name="Barbier G.G."/>
            <person name="Shrestha R.P."/>
            <person name="Stanke M."/>
            <person name="Brautigam A."/>
            <person name="Baker B.J."/>
            <person name="Banfield J.F."/>
            <person name="Garavito R.M."/>
            <person name="Carr K."/>
            <person name="Wilkerson C."/>
            <person name="Rensing S.A."/>
            <person name="Gagneul D."/>
            <person name="Dickenson N.E."/>
            <person name="Oesterhelt C."/>
            <person name="Lercher M.J."/>
            <person name="Weber A.P."/>
        </authorList>
    </citation>
    <scope>NUCLEOTIDE SEQUENCE [LARGE SCALE GENOMIC DNA]</scope>
    <source>
        <strain evidence="4">074W</strain>
    </source>
</reference>
<sequence length="224" mass="25878">MWNKKNEEKEDFGIIVILWKQVTVKEDGKVPLEPFLTAAKEVLRVVDAFGSGFRIVKNDIAGNIKKLYRANQTVHAETLQELIIAENSPDGLATVALLWLKRAFQFIASFLRRLVVTDKSLEQCVTEAYNCTLRPCHSAVIQKVFWGGVKLAPSRERFYRKLHPDLNIAKAKIEEFLIELHDPLCCIVQFFFQRELEDQCWGDEVYQRKDSSEWLKVSCEQDSV</sequence>
<accession>M2X964</accession>
<dbReference type="GO" id="GO:1902388">
    <property type="term" value="F:ceramide 1-phosphate transfer activity"/>
    <property type="evidence" value="ECO:0007669"/>
    <property type="project" value="TreeGrafter"/>
</dbReference>
<dbReference type="Pfam" id="PF08718">
    <property type="entry name" value="GLTP"/>
    <property type="match status" value="1"/>
</dbReference>
<dbReference type="PANTHER" id="PTHR10219:SF25">
    <property type="entry name" value="PLECKSTRIN HOMOLOGY DOMAIN-CONTAINING FAMILY A MEMBER 8"/>
    <property type="match status" value="1"/>
</dbReference>
<dbReference type="OrthoDB" id="1090at2759"/>
<dbReference type="GO" id="GO:1902387">
    <property type="term" value="F:ceramide 1-phosphate binding"/>
    <property type="evidence" value="ECO:0007669"/>
    <property type="project" value="TreeGrafter"/>
</dbReference>
<evidence type="ECO:0000256" key="1">
    <source>
        <dbReference type="ARBA" id="ARBA00022448"/>
    </source>
</evidence>
<dbReference type="Proteomes" id="UP000030680">
    <property type="component" value="Unassembled WGS sequence"/>
</dbReference>
<dbReference type="EMBL" id="KB454552">
    <property type="protein sequence ID" value="EME26342.1"/>
    <property type="molecule type" value="Genomic_DNA"/>
</dbReference>
<evidence type="ECO:0000259" key="2">
    <source>
        <dbReference type="Pfam" id="PF08718"/>
    </source>
</evidence>
<dbReference type="AlphaFoldDB" id="M2X964"/>
<keyword evidence="4" id="KW-1185">Reference proteome</keyword>
<dbReference type="SMR" id="M2X964"/>
<dbReference type="SUPFAM" id="SSF110004">
    <property type="entry name" value="Glycolipid transfer protein, GLTP"/>
    <property type="match status" value="1"/>
</dbReference>
<dbReference type="PANTHER" id="PTHR10219">
    <property type="entry name" value="GLYCOLIPID TRANSFER PROTEIN-RELATED"/>
    <property type="match status" value="1"/>
</dbReference>
<dbReference type="eggNOG" id="KOG3221">
    <property type="taxonomic scope" value="Eukaryota"/>
</dbReference>
<keyword evidence="1" id="KW-0813">Transport</keyword>
<feature type="domain" description="Glycolipid transfer protein" evidence="2">
    <location>
        <begin position="30"/>
        <end position="163"/>
    </location>
</feature>
<proteinExistence type="predicted"/>
<evidence type="ECO:0000313" key="3">
    <source>
        <dbReference type="EMBL" id="EME26342.1"/>
    </source>
</evidence>